<reference evidence="2 3" key="1">
    <citation type="submission" date="2024-04" db="EMBL/GenBank/DDBJ databases">
        <title>Draft genome sequence of Sessilibacter corallicola NBRC 116591.</title>
        <authorList>
            <person name="Miyakawa T."/>
            <person name="Kusuya Y."/>
            <person name="Miura T."/>
        </authorList>
    </citation>
    <scope>NUCLEOTIDE SEQUENCE [LARGE SCALE GENOMIC DNA]</scope>
    <source>
        <strain evidence="2 3">KU-00831-HH</strain>
    </source>
</reference>
<proteinExistence type="predicted"/>
<comment type="caution">
    <text evidence="2">The sequence shown here is derived from an EMBL/GenBank/DDBJ whole genome shotgun (WGS) entry which is preliminary data.</text>
</comment>
<sequence>MNLLIILAILGIALLVIIPILEKHGRSYTPEETRKLSKWILPMVALLLVLQILVYYFG</sequence>
<dbReference type="RefSeq" id="WP_233088174.1">
    <property type="nucleotide sequence ID" value="NZ_BAABWN010000009.1"/>
</dbReference>
<keyword evidence="3" id="KW-1185">Reference proteome</keyword>
<evidence type="ECO:0000313" key="3">
    <source>
        <dbReference type="Proteomes" id="UP001465153"/>
    </source>
</evidence>
<protein>
    <submittedName>
        <fullName evidence="2">Uncharacterized protein</fullName>
    </submittedName>
</protein>
<evidence type="ECO:0000256" key="1">
    <source>
        <dbReference type="SAM" id="Phobius"/>
    </source>
</evidence>
<keyword evidence="1" id="KW-0472">Membrane</keyword>
<evidence type="ECO:0000313" key="2">
    <source>
        <dbReference type="EMBL" id="GAA6168894.1"/>
    </source>
</evidence>
<dbReference type="Proteomes" id="UP001465153">
    <property type="component" value="Unassembled WGS sequence"/>
</dbReference>
<dbReference type="EMBL" id="BAABWN010000009">
    <property type="protein sequence ID" value="GAA6168894.1"/>
    <property type="molecule type" value="Genomic_DNA"/>
</dbReference>
<keyword evidence="1" id="KW-1133">Transmembrane helix</keyword>
<feature type="transmembrane region" description="Helical" evidence="1">
    <location>
        <begin position="39"/>
        <end position="57"/>
    </location>
</feature>
<organism evidence="2 3">
    <name type="scientific">Sessilibacter corallicola</name>
    <dbReference type="NCBI Taxonomy" id="2904075"/>
    <lineage>
        <taxon>Bacteria</taxon>
        <taxon>Pseudomonadati</taxon>
        <taxon>Pseudomonadota</taxon>
        <taxon>Gammaproteobacteria</taxon>
        <taxon>Cellvibrionales</taxon>
        <taxon>Cellvibrionaceae</taxon>
        <taxon>Sessilibacter</taxon>
    </lineage>
</organism>
<gene>
    <name evidence="2" type="ORF">NBRC116591_27050</name>
</gene>
<name>A0ABQ0AB86_9GAMM</name>
<accession>A0ABQ0AB86</accession>
<keyword evidence="1" id="KW-0812">Transmembrane</keyword>